<evidence type="ECO:0000259" key="4">
    <source>
        <dbReference type="Pfam" id="PF21924"/>
    </source>
</evidence>
<dbReference type="PANTHER" id="PTHR28559">
    <property type="entry name" value="DNA REPAIR PROTEIN XRCC4"/>
    <property type="match status" value="1"/>
</dbReference>
<dbReference type="GO" id="GO:0006303">
    <property type="term" value="P:double-strand break repair via nonhomologous end joining"/>
    <property type="evidence" value="ECO:0007669"/>
    <property type="project" value="TreeGrafter"/>
</dbReference>
<dbReference type="Pfam" id="PF21924">
    <property type="entry name" value="XRCC4_CC"/>
    <property type="match status" value="1"/>
</dbReference>
<dbReference type="GO" id="GO:0006310">
    <property type="term" value="P:DNA recombination"/>
    <property type="evidence" value="ECO:0007669"/>
    <property type="project" value="InterPro"/>
</dbReference>
<gene>
    <name evidence="5" type="ORF">X801_05006</name>
</gene>
<feature type="non-terminal residue" evidence="5">
    <location>
        <position position="309"/>
    </location>
</feature>
<evidence type="ECO:0000256" key="3">
    <source>
        <dbReference type="SAM" id="MobiDB-lite"/>
    </source>
</evidence>
<dbReference type="EMBL" id="KV893565">
    <property type="protein sequence ID" value="OON19130.1"/>
    <property type="molecule type" value="Genomic_DNA"/>
</dbReference>
<reference evidence="5 6" key="1">
    <citation type="submission" date="2015-03" db="EMBL/GenBank/DDBJ databases">
        <title>Draft genome of the nematode, Opisthorchis viverrini.</title>
        <authorList>
            <person name="Mitreva M."/>
        </authorList>
    </citation>
    <scope>NUCLEOTIDE SEQUENCE [LARGE SCALE GENOMIC DNA]</scope>
    <source>
        <strain evidence="5">Khon Kaen</strain>
    </source>
</reference>
<dbReference type="GO" id="GO:0032807">
    <property type="term" value="C:DNA ligase IV complex"/>
    <property type="evidence" value="ECO:0007669"/>
    <property type="project" value="TreeGrafter"/>
</dbReference>
<evidence type="ECO:0000256" key="1">
    <source>
        <dbReference type="ARBA" id="ARBA00008447"/>
    </source>
</evidence>
<evidence type="ECO:0000313" key="6">
    <source>
        <dbReference type="Proteomes" id="UP000243686"/>
    </source>
</evidence>
<evidence type="ECO:0000256" key="2">
    <source>
        <dbReference type="SAM" id="Coils"/>
    </source>
</evidence>
<name>A0A1S8WXG6_OPIVI</name>
<dbReference type="GO" id="GO:0010165">
    <property type="term" value="P:response to X-ray"/>
    <property type="evidence" value="ECO:0007669"/>
    <property type="project" value="TreeGrafter"/>
</dbReference>
<accession>A0A1S8WXG6</accession>
<keyword evidence="6" id="KW-1185">Reference proteome</keyword>
<comment type="similarity">
    <text evidence="1">Belongs to the paramyosin family.</text>
</comment>
<keyword evidence="2" id="KW-0175">Coiled coil</keyword>
<dbReference type="Gene3D" id="1.20.5.370">
    <property type="match status" value="1"/>
</dbReference>
<dbReference type="GO" id="GO:0003677">
    <property type="term" value="F:DNA binding"/>
    <property type="evidence" value="ECO:0007669"/>
    <property type="project" value="InterPro"/>
</dbReference>
<dbReference type="InterPro" id="IPR014751">
    <property type="entry name" value="XRCC4-like_C"/>
</dbReference>
<protein>
    <recommendedName>
        <fullName evidence="4">XRCC4 coiled-coil domain-containing protein</fullName>
    </recommendedName>
</protein>
<dbReference type="Proteomes" id="UP000243686">
    <property type="component" value="Unassembled WGS sequence"/>
</dbReference>
<dbReference type="AlphaFoldDB" id="A0A1S8WXG6"/>
<proteinExistence type="inferred from homology"/>
<evidence type="ECO:0000313" key="5">
    <source>
        <dbReference type="EMBL" id="OON19130.1"/>
    </source>
</evidence>
<dbReference type="SUPFAM" id="SSF58022">
    <property type="entry name" value="XRCC4, C-terminal oligomerization domain"/>
    <property type="match status" value="1"/>
</dbReference>
<feature type="region of interest" description="Disordered" evidence="3">
    <location>
        <begin position="243"/>
        <end position="309"/>
    </location>
</feature>
<sequence length="309" mass="34394">MYTSPGTQWKNGSALNLTLAVVSPTIAVDLIWDKRIEPLVSGLQCHTTGQMACSATFTNILESTMNELPICTKIDEYLLICVCSGSQLLVLVMGNVTDHDLQSSKTHSTMTVEHYKYKLLSALKLHPTDPQFTVERLDSSLQILWSKEVKKGIQVNFGTLSLPVSESPMQNIQEVVEALANQVRQLNEQNSRVMEEHEKLRKTADAAVQKYDQLVADTETREVTLLKHFVEVLNEKKRKIAELQGSQTSPTPRGACLTKDTSKPEPLAKSFASEDSLDDGEELLPKIPRTSKSVLSRAFPARRGRKSKT</sequence>
<dbReference type="InterPro" id="IPR010585">
    <property type="entry name" value="DNA_repair_prot_XRCC4"/>
</dbReference>
<dbReference type="PANTHER" id="PTHR28559:SF1">
    <property type="entry name" value="DNA REPAIR PROTEIN XRCC4"/>
    <property type="match status" value="1"/>
</dbReference>
<feature type="domain" description="XRCC4 coiled-coil" evidence="4">
    <location>
        <begin position="167"/>
        <end position="243"/>
    </location>
</feature>
<dbReference type="GO" id="GO:0005958">
    <property type="term" value="C:DNA-dependent protein kinase-DNA ligase 4 complex"/>
    <property type="evidence" value="ECO:0007669"/>
    <property type="project" value="TreeGrafter"/>
</dbReference>
<organism evidence="5 6">
    <name type="scientific">Opisthorchis viverrini</name>
    <name type="common">Southeast Asian liver fluke</name>
    <dbReference type="NCBI Taxonomy" id="6198"/>
    <lineage>
        <taxon>Eukaryota</taxon>
        <taxon>Metazoa</taxon>
        <taxon>Spiralia</taxon>
        <taxon>Lophotrochozoa</taxon>
        <taxon>Platyhelminthes</taxon>
        <taxon>Trematoda</taxon>
        <taxon>Digenea</taxon>
        <taxon>Opisthorchiida</taxon>
        <taxon>Opisthorchiata</taxon>
        <taxon>Opisthorchiidae</taxon>
        <taxon>Opisthorchis</taxon>
    </lineage>
</organism>
<feature type="coiled-coil region" evidence="2">
    <location>
        <begin position="169"/>
        <end position="217"/>
    </location>
</feature>
<dbReference type="InterPro" id="IPR053962">
    <property type="entry name" value="XRCC4_CC"/>
</dbReference>
<feature type="compositionally biased region" description="Basic residues" evidence="3">
    <location>
        <begin position="300"/>
        <end position="309"/>
    </location>
</feature>